<evidence type="ECO:0000259" key="2">
    <source>
        <dbReference type="PROSITE" id="PS51329"/>
    </source>
</evidence>
<dbReference type="PANTHER" id="PTHR15139">
    <property type="entry name" value="TUBULIN FOLDING COFACTOR C"/>
    <property type="match status" value="1"/>
</dbReference>
<name>A0A448WPD3_9PLAT</name>
<dbReference type="Proteomes" id="UP000784294">
    <property type="component" value="Unassembled WGS sequence"/>
</dbReference>
<dbReference type="EMBL" id="CAAALY010029941">
    <property type="protein sequence ID" value="VEL16816.1"/>
    <property type="molecule type" value="Genomic_DNA"/>
</dbReference>
<gene>
    <name evidence="3" type="ORF">PXEA_LOCUS10256</name>
</gene>
<reference evidence="3" key="1">
    <citation type="submission" date="2018-11" db="EMBL/GenBank/DDBJ databases">
        <authorList>
            <consortium name="Pathogen Informatics"/>
        </authorList>
    </citation>
    <scope>NUCLEOTIDE SEQUENCE</scope>
</reference>
<dbReference type="OrthoDB" id="194775at2759"/>
<dbReference type="PANTHER" id="PTHR15139:SF0">
    <property type="entry name" value="TUBULIN-SPECIFIC CHAPERONE C"/>
    <property type="match status" value="1"/>
</dbReference>
<evidence type="ECO:0000313" key="4">
    <source>
        <dbReference type="Proteomes" id="UP000784294"/>
    </source>
</evidence>
<organism evidence="3 4">
    <name type="scientific">Protopolystoma xenopodis</name>
    <dbReference type="NCBI Taxonomy" id="117903"/>
    <lineage>
        <taxon>Eukaryota</taxon>
        <taxon>Metazoa</taxon>
        <taxon>Spiralia</taxon>
        <taxon>Lophotrochozoa</taxon>
        <taxon>Platyhelminthes</taxon>
        <taxon>Monogenea</taxon>
        <taxon>Polyopisthocotylea</taxon>
        <taxon>Polystomatidea</taxon>
        <taxon>Polystomatidae</taxon>
        <taxon>Protopolystoma</taxon>
    </lineage>
</organism>
<dbReference type="Gene3D" id="2.160.20.70">
    <property type="match status" value="1"/>
</dbReference>
<accession>A0A448WPD3</accession>
<evidence type="ECO:0000256" key="1">
    <source>
        <dbReference type="ARBA" id="ARBA00008848"/>
    </source>
</evidence>
<evidence type="ECO:0000313" key="3">
    <source>
        <dbReference type="EMBL" id="VEL16816.1"/>
    </source>
</evidence>
<dbReference type="InterPro" id="IPR017901">
    <property type="entry name" value="C-CAP_CF_C-like"/>
</dbReference>
<dbReference type="InterPro" id="IPR012945">
    <property type="entry name" value="Tubulin-bd_cofactor_C_dom"/>
</dbReference>
<comment type="caution">
    <text evidence="3">The sequence shown here is derived from an EMBL/GenBank/DDBJ whole genome shotgun (WGS) entry which is preliminary data.</text>
</comment>
<proteinExistence type="inferred from homology"/>
<dbReference type="AlphaFoldDB" id="A0A448WPD3"/>
<sequence>MNNHINPTQDLNRYFQAKREILLPKKRFAFSSRAKPDIPCTNPSSSGAHSQHLQLLIEPTSSNVTDQLASSIAEAQELDSRFALVDIKDRRDLRIPVRPTETALCPVSTNLDDSKPAAIFLADLIDCRVIIETDKYCFGSLTARGLRNSRIVVKLGTTRGILGPIWLDECHNCDLLLAGRQMRLHRVHSSRLAISTTSHPIIEDCSGLQIAPYYSESLQQQQLIRSDDEGDGFAADEADLASKTAACEPMPLNLWKEIEDFSCPTRRLNTSTGSPNWCLLPKTEWDGLFCDDDEEKKFAEAGSY</sequence>
<dbReference type="GO" id="GO:0007023">
    <property type="term" value="P:post-chaperonin tubulin folding pathway"/>
    <property type="evidence" value="ECO:0007669"/>
    <property type="project" value="InterPro"/>
</dbReference>
<comment type="similarity">
    <text evidence="1">Belongs to the TBCC family.</text>
</comment>
<dbReference type="Pfam" id="PF07986">
    <property type="entry name" value="TBCC"/>
    <property type="match status" value="1"/>
</dbReference>
<protein>
    <recommendedName>
        <fullName evidence="2">C-CAP/cofactor C-like domain-containing protein</fullName>
    </recommendedName>
</protein>
<feature type="domain" description="C-CAP/cofactor C-like" evidence="2">
    <location>
        <begin position="99"/>
        <end position="263"/>
    </location>
</feature>
<dbReference type="PROSITE" id="PS51329">
    <property type="entry name" value="C_CAP_COFACTOR_C"/>
    <property type="match status" value="1"/>
</dbReference>
<dbReference type="InterPro" id="IPR016098">
    <property type="entry name" value="CAP/MinC_C"/>
</dbReference>
<dbReference type="InterPro" id="IPR027684">
    <property type="entry name" value="TBCC"/>
</dbReference>
<dbReference type="GO" id="GO:0007021">
    <property type="term" value="P:tubulin complex assembly"/>
    <property type="evidence" value="ECO:0007669"/>
    <property type="project" value="TreeGrafter"/>
</dbReference>
<dbReference type="GO" id="GO:0005737">
    <property type="term" value="C:cytoplasm"/>
    <property type="evidence" value="ECO:0007669"/>
    <property type="project" value="TreeGrafter"/>
</dbReference>
<keyword evidence="4" id="KW-1185">Reference proteome</keyword>